<dbReference type="AlphaFoldDB" id="A0A939BEG3"/>
<dbReference type="EMBL" id="JACJKY010000006">
    <property type="protein sequence ID" value="MBM6920578.1"/>
    <property type="molecule type" value="Genomic_DNA"/>
</dbReference>
<accession>A0A939BEG3</accession>
<dbReference type="InterPro" id="IPR022476">
    <property type="entry name" value="Spore_YabP/YqfC"/>
</dbReference>
<organism evidence="1 2">
    <name type="scientific">Merdimmobilis hominis</name>
    <dbReference type="NCBI Taxonomy" id="2897707"/>
    <lineage>
        <taxon>Bacteria</taxon>
        <taxon>Bacillati</taxon>
        <taxon>Bacillota</taxon>
        <taxon>Clostridia</taxon>
        <taxon>Eubacteriales</taxon>
        <taxon>Oscillospiraceae</taxon>
        <taxon>Merdimmobilis</taxon>
    </lineage>
</organism>
<sequence length="94" mass="10773">MQGEMTKQAPHHVVLENRKKLSVSGVNDIESFDESHVLLHTVQGCMDVRGSRLHIGVLDVETGNLSIDGMVEAIIYRDEEKRKQRMSIWARIFR</sequence>
<dbReference type="PIRSF" id="PIRSF011576">
    <property type="entry name" value="YabP"/>
    <property type="match status" value="1"/>
</dbReference>
<dbReference type="GO" id="GO:0030435">
    <property type="term" value="P:sporulation resulting in formation of a cellular spore"/>
    <property type="evidence" value="ECO:0007669"/>
    <property type="project" value="InterPro"/>
</dbReference>
<keyword evidence="2" id="KW-1185">Reference proteome</keyword>
<dbReference type="Proteomes" id="UP000774750">
    <property type="component" value="Unassembled WGS sequence"/>
</dbReference>
<dbReference type="Pfam" id="PF07873">
    <property type="entry name" value="YabP"/>
    <property type="match status" value="1"/>
</dbReference>
<protein>
    <submittedName>
        <fullName evidence="1">Sporulation protein YabP</fullName>
    </submittedName>
</protein>
<dbReference type="NCBIfam" id="TIGR02892">
    <property type="entry name" value="spore_yabP"/>
    <property type="match status" value="1"/>
</dbReference>
<evidence type="ECO:0000313" key="2">
    <source>
        <dbReference type="Proteomes" id="UP000774750"/>
    </source>
</evidence>
<reference evidence="1" key="2">
    <citation type="journal article" date="2021" name="Sci. Rep.">
        <title>The distribution of antibiotic resistance genes in chicken gut microbiota commensals.</title>
        <authorList>
            <person name="Juricova H."/>
            <person name="Matiasovicova J."/>
            <person name="Kubasova T."/>
            <person name="Cejkova D."/>
            <person name="Rychlik I."/>
        </authorList>
    </citation>
    <scope>NUCLEOTIDE SEQUENCE</scope>
    <source>
        <strain evidence="1">An559</strain>
    </source>
</reference>
<evidence type="ECO:0000313" key="1">
    <source>
        <dbReference type="EMBL" id="MBM6920578.1"/>
    </source>
</evidence>
<comment type="caution">
    <text evidence="1">The sequence shown here is derived from an EMBL/GenBank/DDBJ whole genome shotgun (WGS) entry which is preliminary data.</text>
</comment>
<dbReference type="RefSeq" id="WP_204445592.1">
    <property type="nucleotide sequence ID" value="NZ_JACJKY010000006.1"/>
</dbReference>
<reference evidence="1" key="1">
    <citation type="submission" date="2020-08" db="EMBL/GenBank/DDBJ databases">
        <authorList>
            <person name="Cejkova D."/>
            <person name="Kubasova T."/>
            <person name="Jahodarova E."/>
            <person name="Rychlik I."/>
        </authorList>
    </citation>
    <scope>NUCLEOTIDE SEQUENCE</scope>
    <source>
        <strain evidence="1">An559</strain>
    </source>
</reference>
<proteinExistence type="predicted"/>
<dbReference type="InterPro" id="IPR012504">
    <property type="entry name" value="Spore_YabP"/>
</dbReference>
<dbReference type="Gene3D" id="2.60.40.2000">
    <property type="match status" value="1"/>
</dbReference>
<dbReference type="InterPro" id="IPR038705">
    <property type="entry name" value="YabP_sf"/>
</dbReference>
<gene>
    <name evidence="1" type="primary">yabP</name>
    <name evidence="1" type="ORF">H6A12_05330</name>
</gene>
<name>A0A939BEG3_9FIRM</name>